<comment type="caution">
    <text evidence="1">The sequence shown here is derived from an EMBL/GenBank/DDBJ whole genome shotgun (WGS) entry which is preliminary data.</text>
</comment>
<evidence type="ECO:0000313" key="1">
    <source>
        <dbReference type="EMBL" id="KAI9398294.1"/>
    </source>
</evidence>
<keyword evidence="2" id="KW-1185">Reference proteome</keyword>
<protein>
    <submittedName>
        <fullName evidence="1">Uncharacterized protein</fullName>
    </submittedName>
</protein>
<gene>
    <name evidence="1" type="ORF">POPTR_003G163701v4</name>
</gene>
<evidence type="ECO:0000313" key="2">
    <source>
        <dbReference type="Proteomes" id="UP000006729"/>
    </source>
</evidence>
<dbReference type="EMBL" id="CM009292">
    <property type="protein sequence ID" value="KAI9398294.1"/>
    <property type="molecule type" value="Genomic_DNA"/>
</dbReference>
<name>A0ACC0T9M6_POPTR</name>
<sequence length="227" mass="25866">MSLKSIPPSLKTHENNNKAQIESVHLISLSKEGKIKEAREFLKQMEEAGNSVSPRSYRCLLEACGKFKSLLDGRLIHEVIQRTVKVPFGLAENPALSMLYILVFNLYASFRKWKEAAGVRKMMTQRSLRKEVSCSWITVKGKVHQFISLPGRKEQPLVHSERFAIAFGLISTPSNAPVVLFKNLRACKDRHDFGKQVSLITGREIIVRDSFSFHHFKLGDCSCNDYW</sequence>
<proteinExistence type="predicted"/>
<dbReference type="Proteomes" id="UP000006729">
    <property type="component" value="Chromosome 3"/>
</dbReference>
<organism evidence="1 2">
    <name type="scientific">Populus trichocarpa</name>
    <name type="common">Western balsam poplar</name>
    <name type="synonym">Populus balsamifera subsp. trichocarpa</name>
    <dbReference type="NCBI Taxonomy" id="3694"/>
    <lineage>
        <taxon>Eukaryota</taxon>
        <taxon>Viridiplantae</taxon>
        <taxon>Streptophyta</taxon>
        <taxon>Embryophyta</taxon>
        <taxon>Tracheophyta</taxon>
        <taxon>Spermatophyta</taxon>
        <taxon>Magnoliopsida</taxon>
        <taxon>eudicotyledons</taxon>
        <taxon>Gunneridae</taxon>
        <taxon>Pentapetalae</taxon>
        <taxon>rosids</taxon>
        <taxon>fabids</taxon>
        <taxon>Malpighiales</taxon>
        <taxon>Salicaceae</taxon>
        <taxon>Saliceae</taxon>
        <taxon>Populus</taxon>
    </lineage>
</organism>
<accession>A0ACC0T9M6</accession>
<reference evidence="1 2" key="1">
    <citation type="journal article" date="2006" name="Science">
        <title>The genome of black cottonwood, Populus trichocarpa (Torr. &amp; Gray).</title>
        <authorList>
            <person name="Tuskan G.A."/>
            <person name="Difazio S."/>
            <person name="Jansson S."/>
            <person name="Bohlmann J."/>
            <person name="Grigoriev I."/>
            <person name="Hellsten U."/>
            <person name="Putnam N."/>
            <person name="Ralph S."/>
            <person name="Rombauts S."/>
            <person name="Salamov A."/>
            <person name="Schein J."/>
            <person name="Sterck L."/>
            <person name="Aerts A."/>
            <person name="Bhalerao R.R."/>
            <person name="Bhalerao R.P."/>
            <person name="Blaudez D."/>
            <person name="Boerjan W."/>
            <person name="Brun A."/>
            <person name="Brunner A."/>
            <person name="Busov V."/>
            <person name="Campbell M."/>
            <person name="Carlson J."/>
            <person name="Chalot M."/>
            <person name="Chapman J."/>
            <person name="Chen G.L."/>
            <person name="Cooper D."/>
            <person name="Coutinho P.M."/>
            <person name="Couturier J."/>
            <person name="Covert S."/>
            <person name="Cronk Q."/>
            <person name="Cunningham R."/>
            <person name="Davis J."/>
            <person name="Degroeve S."/>
            <person name="Dejardin A."/>
            <person name="Depamphilis C."/>
            <person name="Detter J."/>
            <person name="Dirks B."/>
            <person name="Dubchak I."/>
            <person name="Duplessis S."/>
            <person name="Ehlting J."/>
            <person name="Ellis B."/>
            <person name="Gendler K."/>
            <person name="Goodstein D."/>
            <person name="Gribskov M."/>
            <person name="Grimwood J."/>
            <person name="Groover A."/>
            <person name="Gunter L."/>
            <person name="Hamberger B."/>
            <person name="Heinze B."/>
            <person name="Helariutta Y."/>
            <person name="Henrissat B."/>
            <person name="Holligan D."/>
            <person name="Holt R."/>
            <person name="Huang W."/>
            <person name="Islam-Faridi N."/>
            <person name="Jones S."/>
            <person name="Jones-Rhoades M."/>
            <person name="Jorgensen R."/>
            <person name="Joshi C."/>
            <person name="Kangasjarvi J."/>
            <person name="Karlsson J."/>
            <person name="Kelleher C."/>
            <person name="Kirkpatrick R."/>
            <person name="Kirst M."/>
            <person name="Kohler A."/>
            <person name="Kalluri U."/>
            <person name="Larimer F."/>
            <person name="Leebens-Mack J."/>
            <person name="Leple J.C."/>
            <person name="Locascio P."/>
            <person name="Lou Y."/>
            <person name="Lucas S."/>
            <person name="Martin F."/>
            <person name="Montanini B."/>
            <person name="Napoli C."/>
            <person name="Nelson D.R."/>
            <person name="Nelson C."/>
            <person name="Nieminen K."/>
            <person name="Nilsson O."/>
            <person name="Pereda V."/>
            <person name="Peter G."/>
            <person name="Philippe R."/>
            <person name="Pilate G."/>
            <person name="Poliakov A."/>
            <person name="Razumovskaya J."/>
            <person name="Richardson P."/>
            <person name="Rinaldi C."/>
            <person name="Ritland K."/>
            <person name="Rouze P."/>
            <person name="Ryaboy D."/>
            <person name="Schmutz J."/>
            <person name="Schrader J."/>
            <person name="Segerman B."/>
            <person name="Shin H."/>
            <person name="Siddiqui A."/>
            <person name="Sterky F."/>
            <person name="Terry A."/>
            <person name="Tsai C.J."/>
            <person name="Uberbacher E."/>
            <person name="Unneberg P."/>
            <person name="Vahala J."/>
            <person name="Wall K."/>
            <person name="Wessler S."/>
            <person name="Yang G."/>
            <person name="Yin T."/>
            <person name="Douglas C."/>
            <person name="Marra M."/>
            <person name="Sandberg G."/>
            <person name="Van de Peer Y."/>
            <person name="Rokhsar D."/>
        </authorList>
    </citation>
    <scope>NUCLEOTIDE SEQUENCE [LARGE SCALE GENOMIC DNA]</scope>
    <source>
        <strain evidence="2">cv. Nisqually</strain>
    </source>
</reference>